<dbReference type="InterPro" id="IPR024061">
    <property type="entry name" value="NDT80_DNA-bd_dom"/>
</dbReference>
<dbReference type="AlphaFoldDB" id="A0A8J4UXF5"/>
<feature type="transmembrane region" description="Helical" evidence="9">
    <location>
        <begin position="766"/>
        <end position="784"/>
    </location>
</feature>
<keyword evidence="7" id="KW-0175">Coiled coil</keyword>
<evidence type="ECO:0000256" key="7">
    <source>
        <dbReference type="SAM" id="Coils"/>
    </source>
</evidence>
<feature type="domain" description="NDT80" evidence="10">
    <location>
        <begin position="234"/>
        <end position="495"/>
    </location>
</feature>
<protein>
    <recommendedName>
        <fullName evidence="14">NDT80/PhoG-like protein</fullName>
    </recommendedName>
</protein>
<dbReference type="SUPFAM" id="SSF49417">
    <property type="entry name" value="p53-like transcription factors"/>
    <property type="match status" value="1"/>
</dbReference>
<dbReference type="OrthoDB" id="27041at2759"/>
<feature type="compositionally biased region" description="Low complexity" evidence="8">
    <location>
        <begin position="545"/>
        <end position="582"/>
    </location>
</feature>
<dbReference type="EMBL" id="AJWJ01000438">
    <property type="protein sequence ID" value="KAF2070860.1"/>
    <property type="molecule type" value="Genomic_DNA"/>
</dbReference>
<dbReference type="PANTHER" id="PTHR13029">
    <property type="match status" value="1"/>
</dbReference>
<dbReference type="InterPro" id="IPR008967">
    <property type="entry name" value="p53-like_TF_DNA-bd_sf"/>
</dbReference>
<name>A0A8J4UXF5_9MYCE</name>
<evidence type="ECO:0000256" key="6">
    <source>
        <dbReference type="PROSITE-ProRule" id="PRU00850"/>
    </source>
</evidence>
<dbReference type="FunFam" id="2.60.40.1390:FF:000012">
    <property type="entry name" value="Myelin gene regulatory factor-like A"/>
    <property type="match status" value="1"/>
</dbReference>
<evidence type="ECO:0000256" key="5">
    <source>
        <dbReference type="ARBA" id="ARBA00023136"/>
    </source>
</evidence>
<dbReference type="Pfam" id="PF13884">
    <property type="entry name" value="Peptidase_S74"/>
    <property type="match status" value="1"/>
</dbReference>
<dbReference type="InterPro" id="IPR037141">
    <property type="entry name" value="NDT80_DNA-bd_dom_sf"/>
</dbReference>
<gene>
    <name evidence="12" type="ORF">CYY_007816</name>
</gene>
<evidence type="ECO:0000256" key="3">
    <source>
        <dbReference type="ARBA" id="ARBA00022989"/>
    </source>
</evidence>
<feature type="compositionally biased region" description="Low complexity" evidence="8">
    <location>
        <begin position="232"/>
        <end position="244"/>
    </location>
</feature>
<organism evidence="12 13">
    <name type="scientific">Polysphondylium violaceum</name>
    <dbReference type="NCBI Taxonomy" id="133409"/>
    <lineage>
        <taxon>Eukaryota</taxon>
        <taxon>Amoebozoa</taxon>
        <taxon>Evosea</taxon>
        <taxon>Eumycetozoa</taxon>
        <taxon>Dictyostelia</taxon>
        <taxon>Dictyosteliales</taxon>
        <taxon>Dictyosteliaceae</taxon>
        <taxon>Polysphondylium</taxon>
    </lineage>
</organism>
<dbReference type="GO" id="GO:0005789">
    <property type="term" value="C:endoplasmic reticulum membrane"/>
    <property type="evidence" value="ECO:0007669"/>
    <property type="project" value="TreeGrafter"/>
</dbReference>
<evidence type="ECO:0000256" key="9">
    <source>
        <dbReference type="SAM" id="Phobius"/>
    </source>
</evidence>
<dbReference type="GO" id="GO:0003700">
    <property type="term" value="F:DNA-binding transcription factor activity"/>
    <property type="evidence" value="ECO:0007669"/>
    <property type="project" value="UniProtKB-UniRule"/>
</dbReference>
<dbReference type="InterPro" id="IPR030392">
    <property type="entry name" value="S74_ICA"/>
</dbReference>
<feature type="region of interest" description="Disordered" evidence="8">
    <location>
        <begin position="1"/>
        <end position="29"/>
    </location>
</feature>
<accession>A0A8J4UXF5</accession>
<comment type="subcellular location">
    <subcellularLocation>
        <location evidence="1">Membrane</location>
        <topology evidence="1">Single-pass membrane protein</topology>
    </subcellularLocation>
</comment>
<dbReference type="GO" id="GO:0016540">
    <property type="term" value="P:protein autoprocessing"/>
    <property type="evidence" value="ECO:0007669"/>
    <property type="project" value="InterPro"/>
</dbReference>
<dbReference type="GO" id="GO:0045893">
    <property type="term" value="P:positive regulation of DNA-templated transcription"/>
    <property type="evidence" value="ECO:0007669"/>
    <property type="project" value="TreeGrafter"/>
</dbReference>
<feature type="region of interest" description="Disordered" evidence="8">
    <location>
        <begin position="195"/>
        <end position="244"/>
    </location>
</feature>
<proteinExistence type="predicted"/>
<feature type="region of interest" description="Disordered" evidence="8">
    <location>
        <begin position="530"/>
        <end position="582"/>
    </location>
</feature>
<feature type="compositionally biased region" description="Low complexity" evidence="8">
    <location>
        <begin position="149"/>
        <end position="166"/>
    </location>
</feature>
<dbReference type="GO" id="GO:0043565">
    <property type="term" value="F:sequence-specific DNA binding"/>
    <property type="evidence" value="ECO:0007669"/>
    <property type="project" value="TreeGrafter"/>
</dbReference>
<evidence type="ECO:0000256" key="2">
    <source>
        <dbReference type="ARBA" id="ARBA00022692"/>
    </source>
</evidence>
<feature type="region of interest" description="Disordered" evidence="8">
    <location>
        <begin position="140"/>
        <end position="172"/>
    </location>
</feature>
<dbReference type="InterPro" id="IPR026932">
    <property type="entry name" value="MYRF_ICA"/>
</dbReference>
<keyword evidence="5 9" id="KW-0472">Membrane</keyword>
<dbReference type="PANTHER" id="PTHR13029:SF20">
    <property type="entry name" value="MYELIN GENE REGULATORY FACTOR-LIKE A"/>
    <property type="match status" value="1"/>
</dbReference>
<dbReference type="PROSITE" id="PS51517">
    <property type="entry name" value="NDT80"/>
    <property type="match status" value="1"/>
</dbReference>
<keyword evidence="3 9" id="KW-1133">Transmembrane helix</keyword>
<feature type="DNA-binding region" description="NDT80" evidence="6">
    <location>
        <begin position="234"/>
        <end position="495"/>
    </location>
</feature>
<dbReference type="Proteomes" id="UP000695562">
    <property type="component" value="Unassembled WGS sequence"/>
</dbReference>
<feature type="region of interest" description="Disordered" evidence="8">
    <location>
        <begin position="254"/>
        <end position="273"/>
    </location>
</feature>
<feature type="domain" description="Peptidase S74" evidence="11">
    <location>
        <begin position="640"/>
        <end position="750"/>
    </location>
</feature>
<dbReference type="Pfam" id="PF13887">
    <property type="entry name" value="MYRF_ICA"/>
    <property type="match status" value="1"/>
</dbReference>
<dbReference type="Pfam" id="PF05224">
    <property type="entry name" value="NDT80_PhoG"/>
    <property type="match status" value="1"/>
</dbReference>
<feature type="compositionally biased region" description="Low complexity" evidence="8">
    <location>
        <begin position="195"/>
        <end position="222"/>
    </location>
</feature>
<keyword evidence="13" id="KW-1185">Reference proteome</keyword>
<dbReference type="PROSITE" id="PS51688">
    <property type="entry name" value="ICA"/>
    <property type="match status" value="1"/>
</dbReference>
<evidence type="ECO:0000256" key="1">
    <source>
        <dbReference type="ARBA" id="ARBA00004167"/>
    </source>
</evidence>
<evidence type="ECO:0000313" key="13">
    <source>
        <dbReference type="Proteomes" id="UP000695562"/>
    </source>
</evidence>
<evidence type="ECO:0000259" key="10">
    <source>
        <dbReference type="PROSITE" id="PS51517"/>
    </source>
</evidence>
<evidence type="ECO:0000313" key="12">
    <source>
        <dbReference type="EMBL" id="KAF2070860.1"/>
    </source>
</evidence>
<evidence type="ECO:0000256" key="4">
    <source>
        <dbReference type="ARBA" id="ARBA00023125"/>
    </source>
</evidence>
<reference evidence="12" key="1">
    <citation type="submission" date="2020-01" db="EMBL/GenBank/DDBJ databases">
        <title>Development of genomics and gene disruption for Polysphondylium violaceum indicates a role for the polyketide synthase stlB in stalk morphogenesis.</title>
        <authorList>
            <person name="Narita B."/>
            <person name="Kawabe Y."/>
            <person name="Kin K."/>
            <person name="Saito T."/>
            <person name="Gibbs R."/>
            <person name="Kuspa A."/>
            <person name="Muzny D."/>
            <person name="Queller D."/>
            <person name="Richards S."/>
            <person name="Strassman J."/>
            <person name="Sucgang R."/>
            <person name="Worley K."/>
            <person name="Schaap P."/>
        </authorList>
    </citation>
    <scope>NUCLEOTIDE SEQUENCE</scope>
    <source>
        <strain evidence="12">QSvi11</strain>
    </source>
</reference>
<feature type="coiled-coil region" evidence="7">
    <location>
        <begin position="736"/>
        <end position="763"/>
    </location>
</feature>
<keyword evidence="2 9" id="KW-0812">Transmembrane</keyword>
<sequence length="803" mass="89441">MDGYNNNNNHLQHQQHQQQMMQMSQQQQQQLLDLGIDSSGNFNTMQMQSIPLSSSGTHQQSIPISISNSGNNIGINNMSSSTDYNSFTTSNIDETNLKKRKVKNEDGTFSELPYSPNNSGSSSGSYLLDTFQQQFQQQQQHLSAFTSTNNNNNNLNASANNNNINNPPVSPAFVPVQSQLTSSSLYPIPSISITNTNNNNNNNHSSTSSASTLGTHLHSPRGGPSPIPSPHHSPTHSPLHSPIHSPLVHDNYLSLNSENENSDPLSPGGNFGADAPPFTWTNYNSEQWYPTFNTNGEEMITPQLNIIASKGFTYLNNSWIYCRRNHFQLDITAFYPKAFQETTTQYNNGISLSSSSSSIDPTQTPSYLLIDGHKTPINGLTLTIKGIKNRTDMSQQEAEVELFQTNSKREKQGEHAPKPVAIQFGSLVSIQRLHFRKATMNNARRNGQPNPHQEYNQLVVSLYGRCMAQEYCIVSYVSPPLIVRTAISSPSVSPAPTDLSPLHTPDINATSASGSFNTFGSNLNTFSDFSNMRLHSPGHSPISPRPSLQPSSNSLSPTSSQNINQNQNNNNNNNNNITSNLNNIIGTSTTGMGSSQCGWNRRDDKTTTFNGKVGINFEAPTFELAVQGTIYASQGVFHPSDLRIKYDLENVDTRSNLENVNRMKIYDYKINPQWAYMNGRDPYGDNSDRGVIAQDLQRVIPRSVRTIGNRNVNGKEIDNFLVINNEGIMFENLGATQELSKQIDRLQLQLNETEKRLKKSEKRSKWSLFIIVFVFLILGLLFLLSSPLNYSQQFFGQKKHHHH</sequence>
<dbReference type="InterPro" id="IPR051577">
    <property type="entry name" value="MRF-like"/>
</dbReference>
<evidence type="ECO:0000259" key="11">
    <source>
        <dbReference type="PROSITE" id="PS51688"/>
    </source>
</evidence>
<dbReference type="GO" id="GO:0005634">
    <property type="term" value="C:nucleus"/>
    <property type="evidence" value="ECO:0007669"/>
    <property type="project" value="TreeGrafter"/>
</dbReference>
<feature type="compositionally biased region" description="Low complexity" evidence="8">
    <location>
        <begin position="254"/>
        <end position="267"/>
    </location>
</feature>
<evidence type="ECO:0008006" key="14">
    <source>
        <dbReference type="Google" id="ProtNLM"/>
    </source>
</evidence>
<keyword evidence="4 6" id="KW-0238">DNA-binding</keyword>
<dbReference type="Gene3D" id="2.60.40.1390">
    <property type="entry name" value="NDT80 DNA-binding domain"/>
    <property type="match status" value="1"/>
</dbReference>
<comment type="caution">
    <text evidence="12">The sequence shown here is derived from an EMBL/GenBank/DDBJ whole genome shotgun (WGS) entry which is preliminary data.</text>
</comment>
<evidence type="ECO:0000256" key="8">
    <source>
        <dbReference type="SAM" id="MobiDB-lite"/>
    </source>
</evidence>